<dbReference type="Proteomes" id="UP000612362">
    <property type="component" value="Unassembled WGS sequence"/>
</dbReference>
<reference evidence="4" key="1">
    <citation type="submission" date="2020-10" db="EMBL/GenBank/DDBJ databases">
        <title>Taxonomic study of unclassified bacteria belonging to the class Ktedonobacteria.</title>
        <authorList>
            <person name="Yabe S."/>
            <person name="Wang C.M."/>
            <person name="Zheng Y."/>
            <person name="Sakai Y."/>
            <person name="Cavaletti L."/>
            <person name="Monciardini P."/>
            <person name="Donadio S."/>
        </authorList>
    </citation>
    <scope>NUCLEOTIDE SEQUENCE</scope>
    <source>
        <strain evidence="4">SOSP1-1</strain>
    </source>
</reference>
<proteinExistence type="predicted"/>
<dbReference type="PANTHER" id="PTHR43977">
    <property type="entry name" value="STRUCTURAL MAINTENANCE OF CHROMOSOMES PROTEIN 3"/>
    <property type="match status" value="1"/>
</dbReference>
<dbReference type="SUPFAM" id="SSF52540">
    <property type="entry name" value="P-loop containing nucleoside triphosphate hydrolases"/>
    <property type="match status" value="1"/>
</dbReference>
<feature type="region of interest" description="Disordered" evidence="2">
    <location>
        <begin position="34"/>
        <end position="58"/>
    </location>
</feature>
<dbReference type="EMBL" id="BNJF01000004">
    <property type="protein sequence ID" value="GHO48401.1"/>
    <property type="molecule type" value="Genomic_DNA"/>
</dbReference>
<sequence>MRQQLTQYTGQSQDVKAQIGQQLERARELEQREQQLRERLEQQRQQSEEYRQKAREQSEHLKSIEARFVEIEQQMAATEQERTRLQREMSERESAYRRALLESQKARDAVDTLLGQIHEELGIEDPQELLRQAESVETSNEADLSAVDTGERLTEEEEAHLRKLRRRVDTLRSRLKAMGGYDESAPQLYEETKTRYEFLSSQISDLDQAALQLHTIIDQLDATMAKQFDSTFQAIAARFGQHFTTLFNGGNARLELVRAKVSEEEGDTSTARPSSMPTGIEVIVQPPGKKVQDLSLLSGGERALVSAALLFSLLEVNPPPFCLLDEVDAALDESNVTRFSDILRSLAQKTQFIVITHNRVTMTGAQVIYGVSMRESVSRMLSIRLETAVAQ</sequence>
<evidence type="ECO:0000259" key="3">
    <source>
        <dbReference type="Pfam" id="PF02463"/>
    </source>
</evidence>
<organism evidence="4 5">
    <name type="scientific">Ktedonospora formicarum</name>
    <dbReference type="NCBI Taxonomy" id="2778364"/>
    <lineage>
        <taxon>Bacteria</taxon>
        <taxon>Bacillati</taxon>
        <taxon>Chloroflexota</taxon>
        <taxon>Ktedonobacteria</taxon>
        <taxon>Ktedonobacterales</taxon>
        <taxon>Ktedonobacteraceae</taxon>
        <taxon>Ktedonospora</taxon>
    </lineage>
</organism>
<name>A0A8J3MVX9_9CHLR</name>
<dbReference type="Pfam" id="PF02463">
    <property type="entry name" value="SMC_N"/>
    <property type="match status" value="1"/>
</dbReference>
<keyword evidence="1" id="KW-0175">Coiled coil</keyword>
<dbReference type="AlphaFoldDB" id="A0A8J3MVX9"/>
<evidence type="ECO:0000313" key="5">
    <source>
        <dbReference type="Proteomes" id="UP000612362"/>
    </source>
</evidence>
<evidence type="ECO:0000256" key="1">
    <source>
        <dbReference type="SAM" id="Coils"/>
    </source>
</evidence>
<dbReference type="CDD" id="cd03278">
    <property type="entry name" value="ABC_SMC_barmotin"/>
    <property type="match status" value="1"/>
</dbReference>
<dbReference type="Gene3D" id="3.40.50.300">
    <property type="entry name" value="P-loop containing nucleotide triphosphate hydrolases"/>
    <property type="match status" value="1"/>
</dbReference>
<comment type="caution">
    <text evidence="4">The sequence shown here is derived from an EMBL/GenBank/DDBJ whole genome shotgun (WGS) entry which is preliminary data.</text>
</comment>
<evidence type="ECO:0000313" key="4">
    <source>
        <dbReference type="EMBL" id="GHO48401.1"/>
    </source>
</evidence>
<dbReference type="InterPro" id="IPR003395">
    <property type="entry name" value="RecF/RecN/SMC_N"/>
</dbReference>
<evidence type="ECO:0000256" key="2">
    <source>
        <dbReference type="SAM" id="MobiDB-lite"/>
    </source>
</evidence>
<feature type="domain" description="RecF/RecN/SMC N-terminal" evidence="3">
    <location>
        <begin position="71"/>
        <end position="375"/>
    </location>
</feature>
<gene>
    <name evidence="4" type="ORF">KSX_65640</name>
</gene>
<keyword evidence="5" id="KW-1185">Reference proteome</keyword>
<accession>A0A8J3MVX9</accession>
<feature type="coiled-coil region" evidence="1">
    <location>
        <begin position="154"/>
        <end position="209"/>
    </location>
</feature>
<dbReference type="InterPro" id="IPR027417">
    <property type="entry name" value="P-loop_NTPase"/>
</dbReference>
<protein>
    <recommendedName>
        <fullName evidence="3">RecF/RecN/SMC N-terminal domain-containing protein</fullName>
    </recommendedName>
</protein>